<accession>A0A0E2UTM9</accession>
<dbReference type="Proteomes" id="UP000217465">
    <property type="component" value="Unassembled WGS sequence"/>
</dbReference>
<reference evidence="3" key="2">
    <citation type="submission" date="2023-03" db="EMBL/GenBank/DDBJ databases">
        <authorList>
            <person name="Shen W."/>
            <person name="Cai J."/>
        </authorList>
    </citation>
    <scope>NUCLEOTIDE SEQUENCE</scope>
    <source>
        <strain evidence="3">P82-2</strain>
    </source>
</reference>
<dbReference type="PROSITE" id="PS50943">
    <property type="entry name" value="HTH_CROC1"/>
    <property type="match status" value="1"/>
</dbReference>
<dbReference type="eggNOG" id="COG1396">
    <property type="taxonomic scope" value="Bacteria"/>
</dbReference>
<dbReference type="Gene3D" id="1.10.260.40">
    <property type="entry name" value="lambda repressor-like DNA-binding domains"/>
    <property type="match status" value="1"/>
</dbReference>
<dbReference type="OrthoDB" id="2475196at2"/>
<organism evidence="4 5">
    <name type="scientific">Streptococcus parauberis</name>
    <dbReference type="NCBI Taxonomy" id="1348"/>
    <lineage>
        <taxon>Bacteria</taxon>
        <taxon>Bacillati</taxon>
        <taxon>Bacillota</taxon>
        <taxon>Bacilli</taxon>
        <taxon>Lactobacillales</taxon>
        <taxon>Streptococcaceae</taxon>
        <taxon>Streptococcus</taxon>
    </lineage>
</organism>
<evidence type="ECO:0000259" key="2">
    <source>
        <dbReference type="PROSITE" id="PS50943"/>
    </source>
</evidence>
<dbReference type="GeneID" id="61420960"/>
<dbReference type="AlphaFoldDB" id="A0A0E2UTM9"/>
<dbReference type="Pfam" id="PF01381">
    <property type="entry name" value="HTH_3"/>
    <property type="match status" value="1"/>
</dbReference>
<reference evidence="4 5" key="1">
    <citation type="submission" date="2016-06" db="EMBL/GenBank/DDBJ databases">
        <authorList>
            <person name="Haines A.N."/>
            <person name="Council K.R."/>
        </authorList>
    </citation>
    <scope>NUCLEOTIDE SEQUENCE [LARGE SCALE GENOMIC DNA]</scope>
    <source>
        <strain evidence="4 5">SP158-29</strain>
    </source>
</reference>
<comment type="caution">
    <text evidence="4">The sequence shown here is derived from an EMBL/GenBank/DDBJ whole genome shotgun (WGS) entry which is preliminary data.</text>
</comment>
<dbReference type="EMBL" id="JARQAG010000035">
    <property type="protein sequence ID" value="MDT2732780.1"/>
    <property type="molecule type" value="Genomic_DNA"/>
</dbReference>
<evidence type="ECO:0000313" key="4">
    <source>
        <dbReference type="EMBL" id="PCH13190.1"/>
    </source>
</evidence>
<dbReference type="InterPro" id="IPR010982">
    <property type="entry name" value="Lambda_DNA-bd_dom_sf"/>
</dbReference>
<dbReference type="GO" id="GO:0003677">
    <property type="term" value="F:DNA binding"/>
    <property type="evidence" value="ECO:0007669"/>
    <property type="project" value="UniProtKB-KW"/>
</dbReference>
<dbReference type="Proteomes" id="UP001180515">
    <property type="component" value="Unassembled WGS sequence"/>
</dbReference>
<proteinExistence type="predicted"/>
<dbReference type="PANTHER" id="PTHR46558">
    <property type="entry name" value="TRACRIPTIONAL REGULATORY PROTEIN-RELATED-RELATED"/>
    <property type="match status" value="1"/>
</dbReference>
<dbReference type="EMBL" id="NSGR01000005">
    <property type="protein sequence ID" value="PCH13190.1"/>
    <property type="molecule type" value="Genomic_DNA"/>
</dbReference>
<feature type="domain" description="HTH cro/C1-type" evidence="2">
    <location>
        <begin position="12"/>
        <end position="67"/>
    </location>
</feature>
<gene>
    <name evidence="4" type="ORF">A9Y57_00590</name>
    <name evidence="3" type="ORF">P7G31_11275</name>
</gene>
<dbReference type="PANTHER" id="PTHR46558:SF11">
    <property type="entry name" value="HTH-TYPE TRANSCRIPTIONAL REGULATOR XRE"/>
    <property type="match status" value="1"/>
</dbReference>
<dbReference type="InterPro" id="IPR001387">
    <property type="entry name" value="Cro/C1-type_HTH"/>
</dbReference>
<evidence type="ECO:0000313" key="3">
    <source>
        <dbReference type="EMBL" id="MDT2732780.1"/>
    </source>
</evidence>
<protein>
    <submittedName>
        <fullName evidence="3">Helix-turn-helix transcriptional regulator</fullName>
    </submittedName>
    <submittedName>
        <fullName evidence="4">Transcriptional repressor DicA</fullName>
    </submittedName>
</protein>
<keyword evidence="1" id="KW-0238">DNA-binding</keyword>
<name>A0A0E2UTM9_9STRE</name>
<evidence type="ECO:0000256" key="1">
    <source>
        <dbReference type="ARBA" id="ARBA00023125"/>
    </source>
</evidence>
<dbReference type="SUPFAM" id="SSF47413">
    <property type="entry name" value="lambda repressor-like DNA-binding domains"/>
    <property type="match status" value="1"/>
</dbReference>
<dbReference type="CDD" id="cd00093">
    <property type="entry name" value="HTH_XRE"/>
    <property type="match status" value="1"/>
</dbReference>
<dbReference type="SMART" id="SM00530">
    <property type="entry name" value="HTH_XRE"/>
    <property type="match status" value="1"/>
</dbReference>
<evidence type="ECO:0000313" key="5">
    <source>
        <dbReference type="Proteomes" id="UP000217465"/>
    </source>
</evidence>
<sequence length="120" mass="14097">MSGQKSLFARNLKYLRLKNKMEQLELAEYLGRKSSSSISEWEKGKYTPKTDILGKIANLFKVSLTELMEVDLADRQNYPLPKRHLHDLQMISEQLDESYFKKLLDFGEELLEKQNTNNKK</sequence>
<dbReference type="RefSeq" id="WP_003104960.1">
    <property type="nucleotide sequence ID" value="NZ_BAWT01000024.1"/>
</dbReference>